<feature type="compositionally biased region" description="Polar residues" evidence="1">
    <location>
        <begin position="304"/>
        <end position="321"/>
    </location>
</feature>
<feature type="region of interest" description="Disordered" evidence="1">
    <location>
        <begin position="297"/>
        <end position="321"/>
    </location>
</feature>
<dbReference type="WBParaSite" id="SSLN_0000032701-mRNA-1">
    <property type="protein sequence ID" value="SSLN_0000032701-mRNA-1"/>
    <property type="gene ID" value="SSLN_0000032701"/>
</dbReference>
<proteinExistence type="predicted"/>
<protein>
    <submittedName>
        <fullName evidence="2">Sperm associated antigen 8</fullName>
    </submittedName>
</protein>
<organism evidence="2">
    <name type="scientific">Schistocephalus solidus</name>
    <name type="common">Tapeworm</name>
    <dbReference type="NCBI Taxonomy" id="70667"/>
    <lineage>
        <taxon>Eukaryota</taxon>
        <taxon>Metazoa</taxon>
        <taxon>Spiralia</taxon>
        <taxon>Lophotrochozoa</taxon>
        <taxon>Platyhelminthes</taxon>
        <taxon>Cestoda</taxon>
        <taxon>Eucestoda</taxon>
        <taxon>Diphyllobothriidea</taxon>
        <taxon>Diphyllobothriidae</taxon>
        <taxon>Schistocephalus</taxon>
    </lineage>
</organism>
<reference evidence="2" key="1">
    <citation type="submission" date="2016-06" db="UniProtKB">
        <authorList>
            <consortium name="WormBaseParasite"/>
        </authorList>
    </citation>
    <scope>IDENTIFICATION</scope>
</reference>
<sequence>LSGLVDVSQVPQGNTTVATGTTIAAETATTATATTSAKQGTGITGPAHDLLCPLQTKAVHLGDLMRIWVRPTTKIMMPPLEFQGPTRVFRTPQKGWCFTEAIALPPENLMPGLVSTPYKEKKTPTVTPVDVSEFGCVTQLRIAQTRTTAAYAEKANTDGPAKPLPISLGRVGNIYPIPVHSGPPFTCPTVVPMEPFSISAFKVLTYIFATTTKIYTHSGSTQTHVQASTLTMTNLLLTTASLPGSGLRKTATDCCLRNWPFGSRTKQQNQRSSLRGWPGIGQTLQGHPFSGLVISATDMEEPSPSDSKSTGQPPDTHSTYTGPTACYGVSVRLAAFAATKPPFYRVYYDDDEGFVDVLV</sequence>
<accession>A0A183S7W2</accession>
<evidence type="ECO:0000313" key="2">
    <source>
        <dbReference type="WBParaSite" id="SSLN_0000032701-mRNA-1"/>
    </source>
</evidence>
<dbReference type="AlphaFoldDB" id="A0A183S7W2"/>
<name>A0A183S7W2_SCHSO</name>
<evidence type="ECO:0000256" key="1">
    <source>
        <dbReference type="SAM" id="MobiDB-lite"/>
    </source>
</evidence>